<evidence type="ECO:0000313" key="2">
    <source>
        <dbReference type="EMBL" id="OBK17362.1"/>
    </source>
</evidence>
<feature type="compositionally biased region" description="Low complexity" evidence="1">
    <location>
        <begin position="46"/>
        <end position="61"/>
    </location>
</feature>
<organism evidence="2 3">
    <name type="scientific">Mycobacterium asiaticum</name>
    <dbReference type="NCBI Taxonomy" id="1790"/>
    <lineage>
        <taxon>Bacteria</taxon>
        <taxon>Bacillati</taxon>
        <taxon>Actinomycetota</taxon>
        <taxon>Actinomycetes</taxon>
        <taxon>Mycobacteriales</taxon>
        <taxon>Mycobacteriaceae</taxon>
        <taxon>Mycobacterium</taxon>
    </lineage>
</organism>
<feature type="region of interest" description="Disordered" evidence="1">
    <location>
        <begin position="38"/>
        <end position="67"/>
    </location>
</feature>
<keyword evidence="3" id="KW-1185">Reference proteome</keyword>
<evidence type="ECO:0000313" key="3">
    <source>
        <dbReference type="Proteomes" id="UP000093629"/>
    </source>
</evidence>
<name>A0A1A3NAH1_MYCAS</name>
<dbReference type="Proteomes" id="UP000093629">
    <property type="component" value="Unassembled WGS sequence"/>
</dbReference>
<comment type="caution">
    <text evidence="2">The sequence shown here is derived from an EMBL/GenBank/DDBJ whole genome shotgun (WGS) entry which is preliminary data.</text>
</comment>
<dbReference type="EMBL" id="LZLQ01000050">
    <property type="protein sequence ID" value="OBK17362.1"/>
    <property type="molecule type" value="Genomic_DNA"/>
</dbReference>
<dbReference type="RefSeq" id="WP_065158038.1">
    <property type="nucleotide sequence ID" value="NZ_LZLQ01000050.1"/>
</dbReference>
<proteinExistence type="predicted"/>
<accession>A0A1A3NAH1</accession>
<protein>
    <submittedName>
        <fullName evidence="2">Uncharacterized protein</fullName>
    </submittedName>
</protein>
<gene>
    <name evidence="2" type="ORF">A5636_22750</name>
</gene>
<reference evidence="3" key="1">
    <citation type="submission" date="2016-06" db="EMBL/GenBank/DDBJ databases">
        <authorList>
            <person name="Sutton G."/>
            <person name="Brinkac L."/>
            <person name="Sanka R."/>
            <person name="Adams M."/>
            <person name="Lau E."/>
            <person name="Garcia-Basteiro A."/>
            <person name="Lopez-Varela E."/>
            <person name="Palencia S."/>
        </authorList>
    </citation>
    <scope>NUCLEOTIDE SEQUENCE [LARGE SCALE GENOMIC DNA]</scope>
    <source>
        <strain evidence="3">1245139.5</strain>
    </source>
</reference>
<evidence type="ECO:0000256" key="1">
    <source>
        <dbReference type="SAM" id="MobiDB-lite"/>
    </source>
</evidence>
<sequence>MTPFRDCCDLTVNTQTVFRNTTVECLLQHIGDEAMARRRASGAGTGTAALRRAGRAGLSTGPHAGAR</sequence>
<dbReference type="AlphaFoldDB" id="A0A1A3NAH1"/>